<protein>
    <submittedName>
        <fullName evidence="9">TonB-dependent receptor</fullName>
    </submittedName>
</protein>
<dbReference type="InterPro" id="IPR037066">
    <property type="entry name" value="Plug_dom_sf"/>
</dbReference>
<dbReference type="NCBIfam" id="TIGR01782">
    <property type="entry name" value="TonB-Xanth-Caul"/>
    <property type="match status" value="1"/>
</dbReference>
<reference evidence="9 10" key="1">
    <citation type="submission" date="2024-09" db="EMBL/GenBank/DDBJ databases">
        <authorList>
            <person name="Sun Q."/>
            <person name="Mori K."/>
        </authorList>
    </citation>
    <scope>NUCLEOTIDE SEQUENCE [LARGE SCALE GENOMIC DNA]</scope>
    <source>
        <strain evidence="9 10">CICC 11035S</strain>
    </source>
</reference>
<dbReference type="SUPFAM" id="SSF56935">
    <property type="entry name" value="Porins"/>
    <property type="match status" value="1"/>
</dbReference>
<comment type="caution">
    <text evidence="9">The sequence shown here is derived from an EMBL/GenBank/DDBJ whole genome shotgun (WGS) entry which is preliminary data.</text>
</comment>
<gene>
    <name evidence="9" type="ORF">ACFFF8_23195</name>
</gene>
<dbReference type="InterPro" id="IPR036942">
    <property type="entry name" value="Beta-barrel_TonB_sf"/>
</dbReference>
<evidence type="ECO:0000256" key="3">
    <source>
        <dbReference type="ARBA" id="ARBA00022452"/>
    </source>
</evidence>
<dbReference type="Pfam" id="PF07715">
    <property type="entry name" value="Plug"/>
    <property type="match status" value="1"/>
</dbReference>
<keyword evidence="5 7" id="KW-0472">Membrane</keyword>
<dbReference type="InterPro" id="IPR039426">
    <property type="entry name" value="TonB-dep_rcpt-like"/>
</dbReference>
<evidence type="ECO:0000256" key="4">
    <source>
        <dbReference type="ARBA" id="ARBA00022692"/>
    </source>
</evidence>
<dbReference type="CDD" id="cd01347">
    <property type="entry name" value="ligand_gated_channel"/>
    <property type="match status" value="1"/>
</dbReference>
<keyword evidence="4 7" id="KW-0812">Transmembrane</keyword>
<evidence type="ECO:0000256" key="1">
    <source>
        <dbReference type="ARBA" id="ARBA00004571"/>
    </source>
</evidence>
<evidence type="ECO:0000259" key="8">
    <source>
        <dbReference type="Pfam" id="PF07715"/>
    </source>
</evidence>
<evidence type="ECO:0000313" key="9">
    <source>
        <dbReference type="EMBL" id="MFC0687499.1"/>
    </source>
</evidence>
<feature type="domain" description="TonB-dependent receptor plug" evidence="8">
    <location>
        <begin position="38"/>
        <end position="141"/>
    </location>
</feature>
<dbReference type="Gene3D" id="2.170.130.10">
    <property type="entry name" value="TonB-dependent receptor, plug domain"/>
    <property type="match status" value="1"/>
</dbReference>
<dbReference type="EMBL" id="JBHLTM010000086">
    <property type="protein sequence ID" value="MFC0687499.1"/>
    <property type="molecule type" value="Genomic_DNA"/>
</dbReference>
<evidence type="ECO:0000256" key="5">
    <source>
        <dbReference type="ARBA" id="ARBA00023136"/>
    </source>
</evidence>
<comment type="similarity">
    <text evidence="7">Belongs to the TonB-dependent receptor family.</text>
</comment>
<dbReference type="Gene3D" id="2.40.170.20">
    <property type="entry name" value="TonB-dependent receptor, beta-barrel domain"/>
    <property type="match status" value="1"/>
</dbReference>
<sequence>MPHGASAQEAGTVTSDAETQSIVVTGFRASLESAVNKKKGAEQIVESVSAEDIGKLPDASIAESIARLPGLTSQRVNGRSNAISIRGFAPDFSTTLLNGREQTSTGDNRAVEYDQYPSEVINAVNVYKTPMASLVGQGLSGTVDMRTIRPLDAGKRIVTVGARGVYADLGKLNKGSDDKGYRINGMYVDQFANDTLGVALGASYNSEPYQVQEFNAWGYADTADGNKVIGGSKSYNTSSKLKRLGLNGTLQWRPSPDFTSTLDAFYSNFKDNQIKRGIELPLYWSSATLDPGYTVEDGLISAGSFSNVKGVLRNDVFQRHAKLYSFGWNNTWKGDNGWTAMADASYSKTDRNELTIESYSGTGRAGTGATDTIGFTSAAKGTTFTHDIDYGDWSQILLTSPQGWGGTQIGTDGTAIYGGQDGYYNNRKIKDELWQFRSEVTKELESSFFSSIQAGMNYTNHSKTLTPEEYFLGLAANTDGTVSLAVPEQYRLGTTNLKYLGLGNVISYNPLALIRDGIYNLVPNPTGDVVSKGYAIREKLMTAYLQANIRSQIGASELTGNIGVQAIWTDQNSTGGSAAPNIDPATGQQVVNANGSPAYIYAVRRSSTDYLDVLPSLNLSLRMPSDFVVRFAAAREIIRPRLDDMRASLEYGYTFTNGVAQVTGSSGNPDLRPWRANALDLTFEKYFAAKGYIAAQFFFKDLKSYVYNQDVVIDSATLALPDPGAGYTISPTAVINIPVNGQGGKLYGVEVAGTIPFDAFTSALEGFGVTGSVAYTQSKIHPTPGEPASALPGYSKWVANGTAFFEKWGFNARASVRYRSTFIGEVSGFAANRVRRRAQPETIVDAQIGYDFQPGSSLEGLSLYIQGQNLTNAPFVTTNPGDNRQIIDYQRYGARYLAGFTYKF</sequence>
<accession>A0ABV6SE10</accession>
<keyword evidence="9" id="KW-0675">Receptor</keyword>
<organism evidence="9 10">
    <name type="scientific">Novosphingobium clariflavum</name>
    <dbReference type="NCBI Taxonomy" id="2029884"/>
    <lineage>
        <taxon>Bacteria</taxon>
        <taxon>Pseudomonadati</taxon>
        <taxon>Pseudomonadota</taxon>
        <taxon>Alphaproteobacteria</taxon>
        <taxon>Sphingomonadales</taxon>
        <taxon>Sphingomonadaceae</taxon>
        <taxon>Novosphingobium</taxon>
    </lineage>
</organism>
<dbReference type="InterPro" id="IPR012910">
    <property type="entry name" value="Plug_dom"/>
</dbReference>
<comment type="subcellular location">
    <subcellularLocation>
        <location evidence="1 7">Cell outer membrane</location>
        <topology evidence="1 7">Multi-pass membrane protein</topology>
    </subcellularLocation>
</comment>
<evidence type="ECO:0000313" key="10">
    <source>
        <dbReference type="Proteomes" id="UP001589858"/>
    </source>
</evidence>
<dbReference type="PANTHER" id="PTHR40980:SF3">
    <property type="entry name" value="TONB-DEPENDENT RECEPTOR-LIKE BETA-BARREL DOMAIN-CONTAINING PROTEIN"/>
    <property type="match status" value="1"/>
</dbReference>
<evidence type="ECO:0000256" key="6">
    <source>
        <dbReference type="ARBA" id="ARBA00023237"/>
    </source>
</evidence>
<dbReference type="Proteomes" id="UP001589858">
    <property type="component" value="Unassembled WGS sequence"/>
</dbReference>
<evidence type="ECO:0000256" key="7">
    <source>
        <dbReference type="PROSITE-ProRule" id="PRU01360"/>
    </source>
</evidence>
<proteinExistence type="inferred from homology"/>
<dbReference type="RefSeq" id="WP_267220986.1">
    <property type="nucleotide sequence ID" value="NZ_JAPCWC010000008.1"/>
</dbReference>
<keyword evidence="6 7" id="KW-0998">Cell outer membrane</keyword>
<keyword evidence="2 7" id="KW-0813">Transport</keyword>
<dbReference type="InterPro" id="IPR010104">
    <property type="entry name" value="TonB_rcpt_bac"/>
</dbReference>
<keyword evidence="10" id="KW-1185">Reference proteome</keyword>
<name>A0ABV6SE10_9SPHN</name>
<keyword evidence="3 7" id="KW-1134">Transmembrane beta strand</keyword>
<evidence type="ECO:0000256" key="2">
    <source>
        <dbReference type="ARBA" id="ARBA00022448"/>
    </source>
</evidence>
<dbReference type="PROSITE" id="PS52016">
    <property type="entry name" value="TONB_DEPENDENT_REC_3"/>
    <property type="match status" value="1"/>
</dbReference>
<dbReference type="PANTHER" id="PTHR40980">
    <property type="entry name" value="PLUG DOMAIN-CONTAINING PROTEIN"/>
    <property type="match status" value="1"/>
</dbReference>